<feature type="region of interest" description="Disordered" evidence="1">
    <location>
        <begin position="429"/>
        <end position="473"/>
    </location>
</feature>
<dbReference type="Gene3D" id="2.60.200.20">
    <property type="match status" value="1"/>
</dbReference>
<keyword evidence="4" id="KW-1185">Reference proteome</keyword>
<feature type="region of interest" description="Disordered" evidence="1">
    <location>
        <begin position="269"/>
        <end position="314"/>
    </location>
</feature>
<reference evidence="3 4" key="1">
    <citation type="submission" date="2023-04" db="EMBL/GenBank/DDBJ databases">
        <title>Genome of Basidiobolus ranarum AG-B5.</title>
        <authorList>
            <person name="Stajich J.E."/>
            <person name="Carter-House D."/>
            <person name="Gryganskyi A."/>
        </authorList>
    </citation>
    <scope>NUCLEOTIDE SEQUENCE [LARGE SCALE GENOMIC DNA]</scope>
    <source>
        <strain evidence="3 4">AG-B5</strain>
    </source>
</reference>
<accession>A0ABR2W5A0</accession>
<dbReference type="EMBL" id="JASJQH010007038">
    <property type="protein sequence ID" value="KAK9719742.1"/>
    <property type="molecule type" value="Genomic_DNA"/>
</dbReference>
<dbReference type="SMART" id="SM00240">
    <property type="entry name" value="FHA"/>
    <property type="match status" value="1"/>
</dbReference>
<evidence type="ECO:0000313" key="3">
    <source>
        <dbReference type="EMBL" id="KAK9719742.1"/>
    </source>
</evidence>
<feature type="domain" description="FHA" evidence="2">
    <location>
        <begin position="98"/>
        <end position="150"/>
    </location>
</feature>
<name>A0ABR2W5A0_9FUNG</name>
<evidence type="ECO:0000256" key="1">
    <source>
        <dbReference type="SAM" id="MobiDB-lite"/>
    </source>
</evidence>
<dbReference type="InterPro" id="IPR000253">
    <property type="entry name" value="FHA_dom"/>
</dbReference>
<sequence length="473" mass="52043">MKIADLLLDTNSEVSQENFVDFFNNKDVVRLPSLVTNTTQLVTNPENTGTFAQVVVSDVVFPAKTSERNEISSKPVPLIEASAQSSVEVIFGSYTSVITLGRGRTATINLGGSNRKVSRKHAIISWEETAGVFTLHVTGANGLYIDDSLHRVNCSVKLSNGCVIDIAGIKYRFQIPHMDYLPSPPFGSPAHIPETESNVTLSSFSVDSDASKITSQTNEEPCVNTVNRVKSSLRSQATKSNNRKTRSYRNISPASSICNGSFKSSDDLASDSEPLSLPSGLDPVLNSKAGKASGKRATVGKNKRKREKKRTQPEIDPVRKELIDNIVAAIVFTGKHMISASEIYKIILADHPTFPERYEEFNELSVVRSLHKYSFFGHVVRKGKDAGGKPLADLWYYTINDDPDTTRKSTYQPLVKGARSCTLKDKQYYFKPPPKVPSIKYSTQLPPSGRKRSKKSRSISGPSKRSKSNDSST</sequence>
<dbReference type="Pfam" id="PF00498">
    <property type="entry name" value="FHA"/>
    <property type="match status" value="1"/>
</dbReference>
<comment type="caution">
    <text evidence="3">The sequence shown here is derived from an EMBL/GenBank/DDBJ whole genome shotgun (WGS) entry which is preliminary data.</text>
</comment>
<evidence type="ECO:0000259" key="2">
    <source>
        <dbReference type="PROSITE" id="PS50006"/>
    </source>
</evidence>
<dbReference type="PROSITE" id="PS50006">
    <property type="entry name" value="FHA_DOMAIN"/>
    <property type="match status" value="1"/>
</dbReference>
<dbReference type="Proteomes" id="UP001479436">
    <property type="component" value="Unassembled WGS sequence"/>
</dbReference>
<dbReference type="SUPFAM" id="SSF49879">
    <property type="entry name" value="SMAD/FHA domain"/>
    <property type="match status" value="1"/>
</dbReference>
<dbReference type="InterPro" id="IPR008984">
    <property type="entry name" value="SMAD_FHA_dom_sf"/>
</dbReference>
<feature type="region of interest" description="Disordered" evidence="1">
    <location>
        <begin position="232"/>
        <end position="252"/>
    </location>
</feature>
<protein>
    <recommendedName>
        <fullName evidence="2">FHA domain-containing protein</fullName>
    </recommendedName>
</protein>
<gene>
    <name evidence="3" type="ORF">K7432_004620</name>
</gene>
<proteinExistence type="predicted"/>
<evidence type="ECO:0000313" key="4">
    <source>
        <dbReference type="Proteomes" id="UP001479436"/>
    </source>
</evidence>
<organism evidence="3 4">
    <name type="scientific">Basidiobolus ranarum</name>
    <dbReference type="NCBI Taxonomy" id="34480"/>
    <lineage>
        <taxon>Eukaryota</taxon>
        <taxon>Fungi</taxon>
        <taxon>Fungi incertae sedis</taxon>
        <taxon>Zoopagomycota</taxon>
        <taxon>Entomophthoromycotina</taxon>
        <taxon>Basidiobolomycetes</taxon>
        <taxon>Basidiobolales</taxon>
        <taxon>Basidiobolaceae</taxon>
        <taxon>Basidiobolus</taxon>
    </lineage>
</organism>